<feature type="compositionally biased region" description="Polar residues" evidence="2">
    <location>
        <begin position="131"/>
        <end position="142"/>
    </location>
</feature>
<keyword evidence="1" id="KW-0175">Coiled coil</keyword>
<sequence length="504" mass="55656">MSEGLSRLQQVLGNQKQEQPKFAIQTQVKQEPVTFSPRTLNAPIRHSPLVKEILIEDNEPPRFRIAEDPETNEEWLPKVVVDHNESATTIQENKTETKDEKAHVDVSIDTELDSLPRFQVNEPVSPPETEINPQPKQASGNTAGVAEPQNKAEEAIRVSTVKSEKTTSTLNTIHSSDKDSNADKESEVEQLPRFVIPAAESAFPAKAPQTTSEPPVLSSQPNSTISSSGNTNIVTASNVHSPVLSAYSTLSAPTTFISAIANTTPSGTQNPSFSYSPGQYYQEATRLSATSFNIPPPPSDTQSEIDLSDIELETDDYIQKKKELEQKLKEFMAVGKQETQLGKRIAKSLKRRNVTVHSELDDFEIGAALREYEIHRQDSQVTASAQALEALKQSLLLAVPSKMSGPPAPPLPSVKTIMEQRELQYQQYARYAPQTQPVQPQVPFQIQPQVPVQPQMGTVPMNQAQPTMSQTQPQYGQRTCPNCKRMTSINSRATGFCCFKVTIN</sequence>
<proteinExistence type="predicted"/>
<feature type="coiled-coil region" evidence="1">
    <location>
        <begin position="307"/>
        <end position="334"/>
    </location>
</feature>
<keyword evidence="4" id="KW-1185">Reference proteome</keyword>
<feature type="compositionally biased region" description="Polar residues" evidence="2">
    <location>
        <begin position="208"/>
        <end position="221"/>
    </location>
</feature>
<evidence type="ECO:0000256" key="1">
    <source>
        <dbReference type="SAM" id="Coils"/>
    </source>
</evidence>
<gene>
    <name evidence="3" type="ORF">HK103_003282</name>
</gene>
<dbReference type="EMBL" id="JADGKB010000234">
    <property type="protein sequence ID" value="KAJ3250669.1"/>
    <property type="molecule type" value="Genomic_DNA"/>
</dbReference>
<protein>
    <submittedName>
        <fullName evidence="3">Uncharacterized protein</fullName>
    </submittedName>
</protein>
<comment type="caution">
    <text evidence="3">The sequence shown here is derived from an EMBL/GenBank/DDBJ whole genome shotgun (WGS) entry which is preliminary data.</text>
</comment>
<dbReference type="AlphaFoldDB" id="A0AAD5Y446"/>
<evidence type="ECO:0000256" key="2">
    <source>
        <dbReference type="SAM" id="MobiDB-lite"/>
    </source>
</evidence>
<feature type="region of interest" description="Disordered" evidence="2">
    <location>
        <begin position="1"/>
        <end position="20"/>
    </location>
</feature>
<evidence type="ECO:0000313" key="4">
    <source>
        <dbReference type="Proteomes" id="UP001210925"/>
    </source>
</evidence>
<name>A0AAD5Y446_9FUNG</name>
<dbReference type="Proteomes" id="UP001210925">
    <property type="component" value="Unassembled WGS sequence"/>
</dbReference>
<feature type="region of interest" description="Disordered" evidence="2">
    <location>
        <begin position="112"/>
        <end position="188"/>
    </location>
</feature>
<reference evidence="3" key="1">
    <citation type="submission" date="2020-05" db="EMBL/GenBank/DDBJ databases">
        <title>Phylogenomic resolution of chytrid fungi.</title>
        <authorList>
            <person name="Stajich J.E."/>
            <person name="Amses K."/>
            <person name="Simmons R."/>
            <person name="Seto K."/>
            <person name="Myers J."/>
            <person name="Bonds A."/>
            <person name="Quandt C.A."/>
            <person name="Barry K."/>
            <person name="Liu P."/>
            <person name="Grigoriev I."/>
            <person name="Longcore J.E."/>
            <person name="James T.Y."/>
        </authorList>
    </citation>
    <scope>NUCLEOTIDE SEQUENCE</scope>
    <source>
        <strain evidence="3">PLAUS21</strain>
    </source>
</reference>
<feature type="compositionally biased region" description="Polar residues" evidence="2">
    <location>
        <begin position="7"/>
        <end position="17"/>
    </location>
</feature>
<accession>A0AAD5Y446</accession>
<evidence type="ECO:0000313" key="3">
    <source>
        <dbReference type="EMBL" id="KAJ3250669.1"/>
    </source>
</evidence>
<feature type="region of interest" description="Disordered" evidence="2">
    <location>
        <begin position="204"/>
        <end position="229"/>
    </location>
</feature>
<feature type="compositionally biased region" description="Low complexity" evidence="2">
    <location>
        <begin position="158"/>
        <end position="169"/>
    </location>
</feature>
<organism evidence="3 4">
    <name type="scientific">Boothiomyces macroporosus</name>
    <dbReference type="NCBI Taxonomy" id="261099"/>
    <lineage>
        <taxon>Eukaryota</taxon>
        <taxon>Fungi</taxon>
        <taxon>Fungi incertae sedis</taxon>
        <taxon>Chytridiomycota</taxon>
        <taxon>Chytridiomycota incertae sedis</taxon>
        <taxon>Chytridiomycetes</taxon>
        <taxon>Rhizophydiales</taxon>
        <taxon>Terramycetaceae</taxon>
        <taxon>Boothiomyces</taxon>
    </lineage>
</organism>
<feature type="compositionally biased region" description="Basic and acidic residues" evidence="2">
    <location>
        <begin position="175"/>
        <end position="187"/>
    </location>
</feature>